<evidence type="ECO:0000256" key="8">
    <source>
        <dbReference type="ARBA" id="ARBA00058590"/>
    </source>
</evidence>
<keyword evidence="7 10" id="KW-0143">Chaperone</keyword>
<evidence type="ECO:0000256" key="9">
    <source>
        <dbReference type="ARBA" id="ARBA00070675"/>
    </source>
</evidence>
<evidence type="ECO:0000313" key="13">
    <source>
        <dbReference type="EMBL" id="HCA01683.1"/>
    </source>
</evidence>
<keyword evidence="6 10" id="KW-0346">Stress response</keyword>
<feature type="binding site" evidence="11">
    <location>
        <position position="347"/>
    </location>
    <ligand>
        <name>ATP</name>
        <dbReference type="ChEBI" id="CHEBI:30616"/>
    </ligand>
</feature>
<dbReference type="Gene3D" id="3.30.565.10">
    <property type="entry name" value="Histidine kinase-like ATPase, C-terminal domain"/>
    <property type="match status" value="1"/>
</dbReference>
<feature type="binding site" evidence="11">
    <location>
        <position position="37"/>
    </location>
    <ligand>
        <name>ATP</name>
        <dbReference type="ChEBI" id="CHEBI:30616"/>
    </ligand>
</feature>
<dbReference type="HAMAP" id="MF_00505">
    <property type="entry name" value="HSP90"/>
    <property type="match status" value="1"/>
</dbReference>
<dbReference type="InterPro" id="IPR020575">
    <property type="entry name" value="Hsp90_N"/>
</dbReference>
<dbReference type="InterPro" id="IPR036890">
    <property type="entry name" value="HATPase_C_sf"/>
</dbReference>
<comment type="subunit">
    <text evidence="10">Homodimer.</text>
</comment>
<evidence type="ECO:0000256" key="5">
    <source>
        <dbReference type="ARBA" id="ARBA00022840"/>
    </source>
</evidence>
<dbReference type="SUPFAM" id="SSF110942">
    <property type="entry name" value="HSP90 C-terminal domain"/>
    <property type="match status" value="1"/>
</dbReference>
<dbReference type="GO" id="GO:0051082">
    <property type="term" value="F:unfolded protein binding"/>
    <property type="evidence" value="ECO:0007669"/>
    <property type="project" value="UniProtKB-UniRule"/>
</dbReference>
<dbReference type="Pfam" id="PF00183">
    <property type="entry name" value="HSP90"/>
    <property type="match status" value="1"/>
</dbReference>
<evidence type="ECO:0000256" key="6">
    <source>
        <dbReference type="ARBA" id="ARBA00023016"/>
    </source>
</evidence>
<dbReference type="GO" id="GO:0005737">
    <property type="term" value="C:cytoplasm"/>
    <property type="evidence" value="ECO:0007669"/>
    <property type="project" value="UniProtKB-SubCell"/>
</dbReference>
<protein>
    <recommendedName>
        <fullName evidence="9 10">Chaperone protein HtpG</fullName>
    </recommendedName>
    <alternativeName>
        <fullName evidence="10">Heat shock protein HtpG</fullName>
    </alternativeName>
    <alternativeName>
        <fullName evidence="10">High temperature protein G</fullName>
    </alternativeName>
</protein>
<feature type="binding site" evidence="11">
    <location>
        <position position="41"/>
    </location>
    <ligand>
        <name>ATP</name>
        <dbReference type="ChEBI" id="CHEBI:30616"/>
    </ligand>
</feature>
<evidence type="ECO:0000256" key="7">
    <source>
        <dbReference type="ARBA" id="ARBA00023186"/>
    </source>
</evidence>
<dbReference type="FunFam" id="3.30.565.10:FF:000009">
    <property type="entry name" value="Molecular chaperone HtpG"/>
    <property type="match status" value="1"/>
</dbReference>
<sequence length="634" mass="71376">MTTATQEETLGFQTEVKQLLNLMIHSLYSNREIFLRELISNSADACDKLRYAALDNDALYEGDSELRIEIEHDREANTITLRDNGIGMNRDDVIANLGTIARSGTAEFLKQLSGEQQKDAKLIGQFGVGFYSGFIVADEVTVHTRKAGTDASAGVEWRSKGEGEFTVADIECERHGTEITLHLKDDAKEFADDYRLQGLVRKYSDHIEVPVRMPKTETAKDDEGNDIEGSEITTWETVNEATALWARPKSDVTEDEYKAFYKHVAHDFSDPLTWSHNKVEGKLEYTSLLYVPGRAPFDMFDRDGARGVKLYVQRVFIMDDAEQFLPLYLRFIKGVLDTRDLSLNVSRELLQQDPKVDKIKGALTKRALDMLKKLAKDNEQYQTFWNTFGSVLKEGPGEDAANREKIAGLLRFASTHTDTAAQEQSLVDYVERMKEGQKKIYYVVADSFNAAKNSPHLEIFRKKGIEVLLLSDRIDEWLMSHLTEFDGKSFADVAKGELDLGDVEDEEEKKAQEETAKAKEDLVKRVKEALSEGVQEVKITHRLTDSPACVVLPEHEMGYQMRRIMEAAGQPLPEVKPILELNPNHALVARLENADGDLFGQLAHILLDQAIIAEGGHLDDPAAYVKRLNNVLTA</sequence>
<evidence type="ECO:0000256" key="4">
    <source>
        <dbReference type="ARBA" id="ARBA00022741"/>
    </source>
</evidence>
<dbReference type="Gene3D" id="3.40.50.11260">
    <property type="match status" value="1"/>
</dbReference>
<feature type="binding site" evidence="11">
    <location>
        <position position="177"/>
    </location>
    <ligand>
        <name>ATP</name>
        <dbReference type="ChEBI" id="CHEBI:30616"/>
    </ligand>
</feature>
<dbReference type="GO" id="GO:0140662">
    <property type="term" value="F:ATP-dependent protein folding chaperone"/>
    <property type="evidence" value="ECO:0007669"/>
    <property type="project" value="InterPro"/>
</dbReference>
<dbReference type="GO" id="GO:0005524">
    <property type="term" value="F:ATP binding"/>
    <property type="evidence" value="ECO:0007669"/>
    <property type="project" value="UniProtKB-UniRule"/>
</dbReference>
<dbReference type="InterPro" id="IPR019805">
    <property type="entry name" value="Heat_shock_protein_90_CS"/>
</dbReference>
<dbReference type="PIRSF" id="PIRSF002583">
    <property type="entry name" value="Hsp90"/>
    <property type="match status" value="1"/>
</dbReference>
<comment type="similarity">
    <text evidence="2 10">Belongs to the heat shock protein 90 family.</text>
</comment>
<feature type="binding site" evidence="11">
    <location>
        <begin position="103"/>
        <end position="104"/>
    </location>
    <ligand>
        <name>ATP</name>
        <dbReference type="ChEBI" id="CHEBI:30616"/>
    </ligand>
</feature>
<dbReference type="InterPro" id="IPR020568">
    <property type="entry name" value="Ribosomal_Su5_D2-typ_SF"/>
</dbReference>
<accession>A0A3D0KDS2</accession>
<dbReference type="Gene3D" id="3.30.230.80">
    <property type="match status" value="1"/>
</dbReference>
<dbReference type="InterPro" id="IPR003594">
    <property type="entry name" value="HATPase_dom"/>
</dbReference>
<name>A0A3D0KDS2_9GAMM</name>
<proteinExistence type="inferred from homology"/>
<dbReference type="InterPro" id="IPR001404">
    <property type="entry name" value="Hsp90_fam"/>
</dbReference>
<dbReference type="FunFam" id="3.30.230.80:FF:000002">
    <property type="entry name" value="Molecular chaperone HtpG"/>
    <property type="match status" value="1"/>
</dbReference>
<dbReference type="Pfam" id="PF13589">
    <property type="entry name" value="HATPase_c_3"/>
    <property type="match status" value="1"/>
</dbReference>
<evidence type="ECO:0000256" key="1">
    <source>
        <dbReference type="ARBA" id="ARBA00004496"/>
    </source>
</evidence>
<dbReference type="EMBL" id="DOTR01000032">
    <property type="protein sequence ID" value="HCA01683.1"/>
    <property type="molecule type" value="Genomic_DNA"/>
</dbReference>
<feature type="region of interest" description="C" evidence="10">
    <location>
        <begin position="564"/>
        <end position="634"/>
    </location>
</feature>
<keyword evidence="5 10" id="KW-0067">ATP-binding</keyword>
<feature type="region of interest" description="A; substrate-binding" evidence="10">
    <location>
        <begin position="1"/>
        <end position="347"/>
    </location>
</feature>
<evidence type="ECO:0000256" key="3">
    <source>
        <dbReference type="ARBA" id="ARBA00022490"/>
    </source>
</evidence>
<dbReference type="CDD" id="cd16927">
    <property type="entry name" value="HATPase_Hsp90-like"/>
    <property type="match status" value="1"/>
</dbReference>
<evidence type="ECO:0000256" key="11">
    <source>
        <dbReference type="PIRSR" id="PIRSR002583-1"/>
    </source>
</evidence>
<dbReference type="FunFam" id="3.40.50.11260:FF:000002">
    <property type="entry name" value="Molecular chaperone HtpG"/>
    <property type="match status" value="1"/>
</dbReference>
<dbReference type="PANTHER" id="PTHR11528">
    <property type="entry name" value="HEAT SHOCK PROTEIN 90 FAMILY MEMBER"/>
    <property type="match status" value="1"/>
</dbReference>
<comment type="function">
    <text evidence="8 10">Molecular chaperone. Has ATPase activity.</text>
</comment>
<organism evidence="13">
    <name type="scientific">Halomonas campaniensis</name>
    <dbReference type="NCBI Taxonomy" id="213554"/>
    <lineage>
        <taxon>Bacteria</taxon>
        <taxon>Pseudomonadati</taxon>
        <taxon>Pseudomonadota</taxon>
        <taxon>Gammaproteobacteria</taxon>
        <taxon>Oceanospirillales</taxon>
        <taxon>Halomonadaceae</taxon>
        <taxon>Halomonas</taxon>
    </lineage>
</organism>
<comment type="subcellular location">
    <subcellularLocation>
        <location evidence="1 10">Cytoplasm</location>
    </subcellularLocation>
</comment>
<dbReference type="AlphaFoldDB" id="A0A3D0KDS2"/>
<feature type="binding site" evidence="11">
    <location>
        <position position="88"/>
    </location>
    <ligand>
        <name>ATP</name>
        <dbReference type="ChEBI" id="CHEBI:30616"/>
    </ligand>
</feature>
<feature type="binding site" evidence="11">
    <location>
        <position position="83"/>
    </location>
    <ligand>
        <name>ATP</name>
        <dbReference type="ChEBI" id="CHEBI:30616"/>
    </ligand>
</feature>
<dbReference type="Gene3D" id="1.20.120.790">
    <property type="entry name" value="Heat shock protein 90, C-terminal domain"/>
    <property type="match status" value="1"/>
</dbReference>
<dbReference type="PROSITE" id="PS00298">
    <property type="entry name" value="HSP90"/>
    <property type="match status" value="1"/>
</dbReference>
<evidence type="ECO:0000256" key="2">
    <source>
        <dbReference type="ARBA" id="ARBA00008239"/>
    </source>
</evidence>
<dbReference type="GO" id="GO:0016887">
    <property type="term" value="F:ATP hydrolysis activity"/>
    <property type="evidence" value="ECO:0007669"/>
    <property type="project" value="InterPro"/>
</dbReference>
<feature type="region of interest" description="B" evidence="10">
    <location>
        <begin position="348"/>
        <end position="563"/>
    </location>
</feature>
<gene>
    <name evidence="10" type="primary">htpG</name>
    <name evidence="13" type="ORF">DEO68_05745</name>
</gene>
<feature type="domain" description="Histidine kinase/HSP90-like ATPase" evidence="12">
    <location>
        <begin position="30"/>
        <end position="187"/>
    </location>
</feature>
<dbReference type="NCBIfam" id="NF003555">
    <property type="entry name" value="PRK05218.1"/>
    <property type="match status" value="1"/>
</dbReference>
<keyword evidence="3 10" id="KW-0963">Cytoplasm</keyword>
<dbReference type="SUPFAM" id="SSF55874">
    <property type="entry name" value="ATPase domain of HSP90 chaperone/DNA topoisomerase II/histidine kinase"/>
    <property type="match status" value="1"/>
</dbReference>
<dbReference type="PRINTS" id="PR00775">
    <property type="entry name" value="HEATSHOCK90"/>
</dbReference>
<dbReference type="InterPro" id="IPR037196">
    <property type="entry name" value="HSP90_C"/>
</dbReference>
<reference evidence="13" key="1">
    <citation type="journal article" date="2018" name="Nat. Biotechnol.">
        <title>A standardized bacterial taxonomy based on genome phylogeny substantially revises the tree of life.</title>
        <authorList>
            <person name="Parks D.H."/>
            <person name="Chuvochina M."/>
            <person name="Waite D.W."/>
            <person name="Rinke C."/>
            <person name="Skarshewski A."/>
            <person name="Chaumeil P.A."/>
            <person name="Hugenholtz P."/>
        </authorList>
    </citation>
    <scope>NUCLEOTIDE SEQUENCE [LARGE SCALE GENOMIC DNA]</scope>
    <source>
        <strain evidence="13">UBA11284</strain>
    </source>
</reference>
<evidence type="ECO:0000259" key="12">
    <source>
        <dbReference type="SMART" id="SM00387"/>
    </source>
</evidence>
<feature type="binding site" evidence="11">
    <location>
        <begin position="125"/>
        <end position="130"/>
    </location>
    <ligand>
        <name>ATP</name>
        <dbReference type="ChEBI" id="CHEBI:30616"/>
    </ligand>
</feature>
<dbReference type="SMART" id="SM00387">
    <property type="entry name" value="HATPase_c"/>
    <property type="match status" value="1"/>
</dbReference>
<comment type="caution">
    <text evidence="13">The sequence shown here is derived from an EMBL/GenBank/DDBJ whole genome shotgun (WGS) entry which is preliminary data.</text>
</comment>
<keyword evidence="4 10" id="KW-0547">Nucleotide-binding</keyword>
<feature type="binding site" evidence="11">
    <location>
        <position position="96"/>
    </location>
    <ligand>
        <name>ATP</name>
        <dbReference type="ChEBI" id="CHEBI:30616"/>
    </ligand>
</feature>
<dbReference type="SUPFAM" id="SSF54211">
    <property type="entry name" value="Ribosomal protein S5 domain 2-like"/>
    <property type="match status" value="1"/>
</dbReference>
<evidence type="ECO:0000256" key="10">
    <source>
        <dbReference type="HAMAP-Rule" id="MF_00505"/>
    </source>
</evidence>